<gene>
    <name evidence="2" type="ORF">AVEN_44861_1</name>
</gene>
<feature type="transmembrane region" description="Helical" evidence="1">
    <location>
        <begin position="73"/>
        <end position="94"/>
    </location>
</feature>
<name>A0A4Y2T7R8_ARAVE</name>
<feature type="transmembrane region" description="Helical" evidence="1">
    <location>
        <begin position="38"/>
        <end position="61"/>
    </location>
</feature>
<dbReference type="EMBL" id="BGPR01026075">
    <property type="protein sequence ID" value="GBN95516.1"/>
    <property type="molecule type" value="Genomic_DNA"/>
</dbReference>
<sequence>MLQHLQLIWVPLVKPQNAHGTTLAYSHLRRETSLRFHFVGLLAIAVSTCVDVPSSVAVFGLSDLLASATEPVLLNFLISFATASWVIYALYIALKERAT</sequence>
<accession>A0A4Y2T7R8</accession>
<organism evidence="2 3">
    <name type="scientific">Araneus ventricosus</name>
    <name type="common">Orbweaver spider</name>
    <name type="synonym">Epeira ventricosa</name>
    <dbReference type="NCBI Taxonomy" id="182803"/>
    <lineage>
        <taxon>Eukaryota</taxon>
        <taxon>Metazoa</taxon>
        <taxon>Ecdysozoa</taxon>
        <taxon>Arthropoda</taxon>
        <taxon>Chelicerata</taxon>
        <taxon>Arachnida</taxon>
        <taxon>Araneae</taxon>
        <taxon>Araneomorphae</taxon>
        <taxon>Entelegynae</taxon>
        <taxon>Araneoidea</taxon>
        <taxon>Araneidae</taxon>
        <taxon>Araneus</taxon>
    </lineage>
</organism>
<proteinExistence type="predicted"/>
<evidence type="ECO:0000313" key="3">
    <source>
        <dbReference type="Proteomes" id="UP000499080"/>
    </source>
</evidence>
<keyword evidence="3" id="KW-1185">Reference proteome</keyword>
<keyword evidence="1" id="KW-1133">Transmembrane helix</keyword>
<evidence type="ECO:0000256" key="1">
    <source>
        <dbReference type="SAM" id="Phobius"/>
    </source>
</evidence>
<keyword evidence="1" id="KW-0472">Membrane</keyword>
<evidence type="ECO:0000313" key="2">
    <source>
        <dbReference type="EMBL" id="GBN95516.1"/>
    </source>
</evidence>
<dbReference type="Proteomes" id="UP000499080">
    <property type="component" value="Unassembled WGS sequence"/>
</dbReference>
<dbReference type="AlphaFoldDB" id="A0A4Y2T7R8"/>
<comment type="caution">
    <text evidence="2">The sequence shown here is derived from an EMBL/GenBank/DDBJ whole genome shotgun (WGS) entry which is preliminary data.</text>
</comment>
<keyword evidence="1" id="KW-0812">Transmembrane</keyword>
<reference evidence="2 3" key="1">
    <citation type="journal article" date="2019" name="Sci. Rep.">
        <title>Orb-weaving spider Araneus ventricosus genome elucidates the spidroin gene catalogue.</title>
        <authorList>
            <person name="Kono N."/>
            <person name="Nakamura H."/>
            <person name="Ohtoshi R."/>
            <person name="Moran D.A.P."/>
            <person name="Shinohara A."/>
            <person name="Yoshida Y."/>
            <person name="Fujiwara M."/>
            <person name="Mori M."/>
            <person name="Tomita M."/>
            <person name="Arakawa K."/>
        </authorList>
    </citation>
    <scope>NUCLEOTIDE SEQUENCE [LARGE SCALE GENOMIC DNA]</scope>
</reference>
<protein>
    <submittedName>
        <fullName evidence="2">Uncharacterized protein</fullName>
    </submittedName>
</protein>